<dbReference type="InterPro" id="IPR044880">
    <property type="entry name" value="NCX_ion-bd_dom_sf"/>
</dbReference>
<feature type="transmembrane region" description="Helical" evidence="9">
    <location>
        <begin position="325"/>
        <end position="342"/>
    </location>
</feature>
<evidence type="ECO:0000256" key="6">
    <source>
        <dbReference type="ARBA" id="ARBA00023065"/>
    </source>
</evidence>
<keyword evidence="7 9" id="KW-0472">Membrane</keyword>
<dbReference type="OMA" id="ISVHTMG"/>
<keyword evidence="3" id="KW-0813">Transport</keyword>
<dbReference type="STRING" id="742152.A0A2H3JX12"/>
<evidence type="ECO:0000256" key="2">
    <source>
        <dbReference type="ARBA" id="ARBA00008170"/>
    </source>
</evidence>
<organism evidence="11 12">
    <name type="scientific">Wolfiporia cocos (strain MD-104)</name>
    <name type="common">Brown rot fungus</name>
    <dbReference type="NCBI Taxonomy" id="742152"/>
    <lineage>
        <taxon>Eukaryota</taxon>
        <taxon>Fungi</taxon>
        <taxon>Dikarya</taxon>
        <taxon>Basidiomycota</taxon>
        <taxon>Agaricomycotina</taxon>
        <taxon>Agaricomycetes</taxon>
        <taxon>Polyporales</taxon>
        <taxon>Phaeolaceae</taxon>
        <taxon>Wolfiporia</taxon>
    </lineage>
</organism>
<protein>
    <recommendedName>
        <fullName evidence="10">Sodium/calcium exchanger membrane region domain-containing protein</fullName>
    </recommendedName>
</protein>
<feature type="transmembrane region" description="Helical" evidence="9">
    <location>
        <begin position="101"/>
        <end position="121"/>
    </location>
</feature>
<evidence type="ECO:0000256" key="1">
    <source>
        <dbReference type="ARBA" id="ARBA00004127"/>
    </source>
</evidence>
<feature type="transmembrane region" description="Helical" evidence="9">
    <location>
        <begin position="62"/>
        <end position="80"/>
    </location>
</feature>
<dbReference type="InterPro" id="IPR004837">
    <property type="entry name" value="NaCa_Exmemb"/>
</dbReference>
<evidence type="ECO:0000313" key="12">
    <source>
        <dbReference type="Proteomes" id="UP000218811"/>
    </source>
</evidence>
<evidence type="ECO:0000259" key="10">
    <source>
        <dbReference type="Pfam" id="PF01699"/>
    </source>
</evidence>
<dbReference type="Gene3D" id="1.20.1420.30">
    <property type="entry name" value="NCX, central ion-binding region"/>
    <property type="match status" value="2"/>
</dbReference>
<keyword evidence="6" id="KW-0406">Ion transport</keyword>
<comment type="subcellular location">
    <subcellularLocation>
        <location evidence="1">Endomembrane system</location>
        <topology evidence="1">Multi-pass membrane protein</topology>
    </subcellularLocation>
</comment>
<evidence type="ECO:0000256" key="9">
    <source>
        <dbReference type="SAM" id="Phobius"/>
    </source>
</evidence>
<dbReference type="PANTHER" id="PTHR31503:SF20">
    <property type="entry name" value="CA(2+)_H(+) EXCHANGER, PUTATIVE (EUROFUNG)-RELATED"/>
    <property type="match status" value="1"/>
</dbReference>
<dbReference type="EMBL" id="KB468124">
    <property type="protein sequence ID" value="PCH42398.1"/>
    <property type="molecule type" value="Genomic_DNA"/>
</dbReference>
<evidence type="ECO:0000256" key="8">
    <source>
        <dbReference type="SAM" id="MobiDB-lite"/>
    </source>
</evidence>
<keyword evidence="5 9" id="KW-1133">Transmembrane helix</keyword>
<dbReference type="GO" id="GO:0015369">
    <property type="term" value="F:calcium:proton antiporter activity"/>
    <property type="evidence" value="ECO:0007669"/>
    <property type="project" value="TreeGrafter"/>
</dbReference>
<feature type="region of interest" description="Disordered" evidence="8">
    <location>
        <begin position="190"/>
        <end position="212"/>
    </location>
</feature>
<dbReference type="OrthoDB" id="1699231at2759"/>
<sequence>MRPACMLAMIPLVKLHDLAISVMSRRIGGSKTGLLNASFVLELVVAIIALRKCELRVVQSSLVGSILSKLLLILGMCFFAGGMRFSQQDFNTTATQIHSSLLSISVGAVCLPAAFHFALSYNTQDATAIGTTMDQQKADLLKMSHSVSLLLSLYISYLLFQLWSHTHLYEDSTVPSDKLPVAVSMRSMTERVRQKSNSLRSRRSHSQASSFRSAYSKQTLALTIDDRIAKLKEKERTSPVEEAPETSFSHFGAHALRAASGSPDGASARGRTALLLSPSGTASQVRLSAGEFGERADADATIPRSVSASATQRAASPQEEEEPELSWITILILLTIVTLVTINSEWLVDSMDSLSPTLSKEWIGLILLPIVSSIAECVTAVNVSVKDQLTLSISVAVGSTIQTALFVIPLMVILGWILDKPLALLFDPFETVVPAFAVHIMGNVVADGKSNWLEGVILICLYLVIAVTFWFYPGVSILLLASRAN</sequence>
<feature type="transmembrane region" description="Helical" evidence="9">
    <location>
        <begin position="456"/>
        <end position="481"/>
    </location>
</feature>
<dbReference type="GO" id="GO:0006874">
    <property type="term" value="P:intracellular calcium ion homeostasis"/>
    <property type="evidence" value="ECO:0007669"/>
    <property type="project" value="TreeGrafter"/>
</dbReference>
<comment type="similarity">
    <text evidence="2">Belongs to the Ca(2+):cation antiporter (CaCA) (TC 2.A.19) family.</text>
</comment>
<gene>
    <name evidence="11" type="ORF">WOLCODRAFT_73267</name>
</gene>
<feature type="transmembrane region" description="Helical" evidence="9">
    <location>
        <begin position="362"/>
        <end position="383"/>
    </location>
</feature>
<evidence type="ECO:0000313" key="11">
    <source>
        <dbReference type="EMBL" id="PCH42398.1"/>
    </source>
</evidence>
<name>A0A2H3JX12_WOLCO</name>
<dbReference type="InterPro" id="IPR004713">
    <property type="entry name" value="CaH_exchang"/>
</dbReference>
<evidence type="ECO:0000256" key="5">
    <source>
        <dbReference type="ARBA" id="ARBA00022989"/>
    </source>
</evidence>
<dbReference type="AlphaFoldDB" id="A0A2H3JX12"/>
<feature type="domain" description="Sodium/calcium exchanger membrane region" evidence="10">
    <location>
        <begin position="330"/>
        <end position="470"/>
    </location>
</feature>
<dbReference type="Pfam" id="PF01699">
    <property type="entry name" value="Na_Ca_ex"/>
    <property type="match status" value="2"/>
</dbReference>
<dbReference type="PANTHER" id="PTHR31503">
    <property type="entry name" value="VACUOLAR CALCIUM ION TRANSPORTER"/>
    <property type="match status" value="1"/>
</dbReference>
<keyword evidence="12" id="KW-1185">Reference proteome</keyword>
<dbReference type="GO" id="GO:0000329">
    <property type="term" value="C:fungal-type vacuole membrane"/>
    <property type="evidence" value="ECO:0007669"/>
    <property type="project" value="TreeGrafter"/>
</dbReference>
<evidence type="ECO:0000256" key="3">
    <source>
        <dbReference type="ARBA" id="ARBA00022448"/>
    </source>
</evidence>
<evidence type="ECO:0000256" key="4">
    <source>
        <dbReference type="ARBA" id="ARBA00022692"/>
    </source>
</evidence>
<keyword evidence="4 9" id="KW-0812">Transmembrane</keyword>
<dbReference type="GO" id="GO:0012505">
    <property type="term" value="C:endomembrane system"/>
    <property type="evidence" value="ECO:0007669"/>
    <property type="project" value="UniProtKB-SubCell"/>
</dbReference>
<feature type="transmembrane region" description="Helical" evidence="9">
    <location>
        <begin position="395"/>
        <end position="418"/>
    </location>
</feature>
<dbReference type="Proteomes" id="UP000218811">
    <property type="component" value="Unassembled WGS sequence"/>
</dbReference>
<accession>A0A2H3JX12</accession>
<proteinExistence type="inferred from homology"/>
<reference evidence="11 12" key="1">
    <citation type="journal article" date="2012" name="Science">
        <title>The Paleozoic origin of enzymatic lignin decomposition reconstructed from 31 fungal genomes.</title>
        <authorList>
            <person name="Floudas D."/>
            <person name="Binder M."/>
            <person name="Riley R."/>
            <person name="Barry K."/>
            <person name="Blanchette R.A."/>
            <person name="Henrissat B."/>
            <person name="Martinez A.T."/>
            <person name="Otillar R."/>
            <person name="Spatafora J.W."/>
            <person name="Yadav J.S."/>
            <person name="Aerts A."/>
            <person name="Benoit I."/>
            <person name="Boyd A."/>
            <person name="Carlson A."/>
            <person name="Copeland A."/>
            <person name="Coutinho P.M."/>
            <person name="de Vries R.P."/>
            <person name="Ferreira P."/>
            <person name="Findley K."/>
            <person name="Foster B."/>
            <person name="Gaskell J."/>
            <person name="Glotzer D."/>
            <person name="Gorecki P."/>
            <person name="Heitman J."/>
            <person name="Hesse C."/>
            <person name="Hori C."/>
            <person name="Igarashi K."/>
            <person name="Jurgens J.A."/>
            <person name="Kallen N."/>
            <person name="Kersten P."/>
            <person name="Kohler A."/>
            <person name="Kuees U."/>
            <person name="Kumar T.K.A."/>
            <person name="Kuo A."/>
            <person name="LaButti K."/>
            <person name="Larrondo L.F."/>
            <person name="Lindquist E."/>
            <person name="Ling A."/>
            <person name="Lombard V."/>
            <person name="Lucas S."/>
            <person name="Lundell T."/>
            <person name="Martin R."/>
            <person name="McLaughlin D.J."/>
            <person name="Morgenstern I."/>
            <person name="Morin E."/>
            <person name="Murat C."/>
            <person name="Nagy L.G."/>
            <person name="Nolan M."/>
            <person name="Ohm R.A."/>
            <person name="Patyshakuliyeva A."/>
            <person name="Rokas A."/>
            <person name="Ruiz-Duenas F.J."/>
            <person name="Sabat G."/>
            <person name="Salamov A."/>
            <person name="Samejima M."/>
            <person name="Schmutz J."/>
            <person name="Slot J.C."/>
            <person name="St John F."/>
            <person name="Stenlid J."/>
            <person name="Sun H."/>
            <person name="Sun S."/>
            <person name="Syed K."/>
            <person name="Tsang A."/>
            <person name="Wiebenga A."/>
            <person name="Young D."/>
            <person name="Pisabarro A."/>
            <person name="Eastwood D.C."/>
            <person name="Martin F."/>
            <person name="Cullen D."/>
            <person name="Grigoriev I.V."/>
            <person name="Hibbett D.S."/>
        </authorList>
    </citation>
    <scope>NUCLEOTIDE SEQUENCE [LARGE SCALE GENOMIC DNA]</scope>
    <source>
        <strain evidence="11 12">MD-104</strain>
    </source>
</reference>
<evidence type="ECO:0000256" key="7">
    <source>
        <dbReference type="ARBA" id="ARBA00023136"/>
    </source>
</evidence>
<feature type="domain" description="Sodium/calcium exchanger membrane region" evidence="10">
    <location>
        <begin position="40"/>
        <end position="163"/>
    </location>
</feature>